<dbReference type="GO" id="GO:0005829">
    <property type="term" value="C:cytosol"/>
    <property type="evidence" value="ECO:0000318"/>
    <property type="project" value="GO_Central"/>
</dbReference>
<feature type="compositionally biased region" description="Low complexity" evidence="1">
    <location>
        <begin position="365"/>
        <end position="376"/>
    </location>
</feature>
<feature type="compositionally biased region" description="Polar residues" evidence="1">
    <location>
        <begin position="327"/>
        <end position="336"/>
    </location>
</feature>
<dbReference type="PANTHER" id="PTHR14932">
    <property type="entry name" value="RAS GTPASE-RELATED"/>
    <property type="match status" value="1"/>
</dbReference>
<feature type="region of interest" description="Disordered" evidence="1">
    <location>
        <begin position="411"/>
        <end position="457"/>
    </location>
</feature>
<dbReference type="GeneID" id="5655929"/>
<proteinExistence type="predicted"/>
<dbReference type="VEuPathDB" id="TriTrypDB:LMJFC_360081300"/>
<dbReference type="AlphaFoldDB" id="Q4Q0D6"/>
<dbReference type="KEGG" id="lma:LMJF_36_6240"/>
<name>Q4Q0D6_LEIMA</name>
<feature type="compositionally biased region" description="Polar residues" evidence="1">
    <location>
        <begin position="426"/>
        <end position="441"/>
    </location>
</feature>
<dbReference type="VEuPathDB" id="TriTrypDB:LmjF.36.6240"/>
<dbReference type="InParanoid" id="Q4Q0D6"/>
<feature type="region of interest" description="Disordered" evidence="1">
    <location>
        <begin position="324"/>
        <end position="376"/>
    </location>
</feature>
<dbReference type="OMA" id="LCAPHEG"/>
<feature type="compositionally biased region" description="Polar residues" evidence="1">
    <location>
        <begin position="448"/>
        <end position="457"/>
    </location>
</feature>
<dbReference type="VEuPathDB" id="TriTrypDB:LMJSD75_360075600"/>
<dbReference type="RefSeq" id="XP_001687212.1">
    <property type="nucleotide sequence ID" value="XM_001687160.1"/>
</dbReference>
<organism evidence="2 3">
    <name type="scientific">Leishmania major</name>
    <dbReference type="NCBI Taxonomy" id="5664"/>
    <lineage>
        <taxon>Eukaryota</taxon>
        <taxon>Discoba</taxon>
        <taxon>Euglenozoa</taxon>
        <taxon>Kinetoplastea</taxon>
        <taxon>Metakinetoplastina</taxon>
        <taxon>Trypanosomatida</taxon>
        <taxon>Trypanosomatidae</taxon>
        <taxon>Leishmaniinae</taxon>
        <taxon>Leishmania</taxon>
    </lineage>
</organism>
<dbReference type="HOGENOM" id="CLU_367427_0_0_1"/>
<feature type="compositionally biased region" description="Low complexity" evidence="1">
    <location>
        <begin position="733"/>
        <end position="744"/>
    </location>
</feature>
<sequence>MSVFFFKGGSPVQILCHPFSIMAFISYLQSLLGPSTASSDRTLRGGSGASSQRLGSGVWPLSAQVREEMKRGTRYNMKVVLRGTRATGKSTLMARLSGHPLPARYTPSTEIIASTMRLQGELCAPHEGTKVDIWEIVEDCRQGSTSSSSADTGAAMAGHIPTVQLHEALRVAADARLLDMYAGCQLVIFMIDPRQRSSWEYAKQETLHVPPTSCILYALNFSDVVPLTGASGAVRLDEVEVWCNRVRRATTGLVHRVLKGHQAPAEFSVRPMTAMLSAQTGAGMLGVVRALHVASTLVRITAEEVRAQQLFALLARQQAAPIAGLDSTCTPPNGTASVGGARADQAPAPGKPPPAEALRAGPHTPASSPPLSLNASAGSSLKTAAYTSMTDAAQASDHPSVAITEVQASTTPALQSDSGGLRMQHRSSAVVTSVSNGTSYVNGGGNGTHPQQTSLTRPMSDAEAMRLFLGNSDCDASGKSSPRSSSSSSVSGAASSRAWVTAKRRPVAHPSDAETAQLSTLNRTPEGLAQDDSAAANANAAVSGLTAPSLSEELPSPLPASQVVRPLAEDVVGSVAADMVHDVSMSVDDFFAEEGEKDELDGAAPVVDPATPTSDVHRSVEPGLRTVRTLRTQRVVPRANIPASAQAAAPDPVLQADVSIILAQMKAALTADVPTATAGSGPDDAVVRRATELDSAQQETQLTQSAKKLRYLAIGDSEDRGNRRHHRKKHSDAAGGDAVAAAAGEPEEVDNGSFDLVLV</sequence>
<dbReference type="GO" id="GO:0005525">
    <property type="term" value="F:GTP binding"/>
    <property type="evidence" value="ECO:0000318"/>
    <property type="project" value="GO_Central"/>
</dbReference>
<dbReference type="GO" id="GO:0005634">
    <property type="term" value="C:nucleus"/>
    <property type="evidence" value="ECO:0000318"/>
    <property type="project" value="GO_Central"/>
</dbReference>
<dbReference type="InterPro" id="IPR027417">
    <property type="entry name" value="P-loop_NTPase"/>
</dbReference>
<dbReference type="Proteomes" id="UP000000542">
    <property type="component" value="Chromosome 36"/>
</dbReference>
<evidence type="ECO:0000256" key="1">
    <source>
        <dbReference type="SAM" id="MobiDB-lite"/>
    </source>
</evidence>
<dbReference type="VEuPathDB" id="TriTrypDB:LMJLV39_360075400"/>
<feature type="region of interest" description="Disordered" evidence="1">
    <location>
        <begin position="715"/>
        <end position="754"/>
    </location>
</feature>
<accession>Q4Q0D6</accession>
<dbReference type="Gene3D" id="3.40.50.300">
    <property type="entry name" value="P-loop containing nucleotide triphosphate hydrolases"/>
    <property type="match status" value="1"/>
</dbReference>
<evidence type="ECO:0000313" key="2">
    <source>
        <dbReference type="EMBL" id="CAJ09599.1"/>
    </source>
</evidence>
<reference evidence="2 3" key="1">
    <citation type="journal article" date="2005" name="Science">
        <title>The genome of the kinetoplastid parasite, Leishmania major.</title>
        <authorList>
            <person name="Ivens A.C."/>
            <person name="Peacock C.S."/>
            <person name="Worthey E.A."/>
            <person name="Murphy L."/>
            <person name="Aggarwal G."/>
            <person name="Berriman M."/>
            <person name="Sisk E."/>
            <person name="Rajandream M.A."/>
            <person name="Adlem E."/>
            <person name="Aert R."/>
            <person name="Anupama A."/>
            <person name="Apostolou Z."/>
            <person name="Attipoe P."/>
            <person name="Bason N."/>
            <person name="Bauser C."/>
            <person name="Beck A."/>
            <person name="Beverley S.M."/>
            <person name="Bianchettin G."/>
            <person name="Borzym K."/>
            <person name="Bothe G."/>
            <person name="Bruschi C.V."/>
            <person name="Collins M."/>
            <person name="Cadag E."/>
            <person name="Ciarloni L."/>
            <person name="Clayton C."/>
            <person name="Coulson R.M."/>
            <person name="Cronin A."/>
            <person name="Cruz A.K."/>
            <person name="Davies R.M."/>
            <person name="De Gaudenzi J."/>
            <person name="Dobson D.E."/>
            <person name="Duesterhoeft A."/>
            <person name="Fazelina G."/>
            <person name="Fosker N."/>
            <person name="Frasch A.C."/>
            <person name="Fraser A."/>
            <person name="Fuchs M."/>
            <person name="Gabel C."/>
            <person name="Goble A."/>
            <person name="Goffeau A."/>
            <person name="Harris D."/>
            <person name="Hertz-Fowler C."/>
            <person name="Hilbert H."/>
            <person name="Horn D."/>
            <person name="Huang Y."/>
            <person name="Klages S."/>
            <person name="Knights A."/>
            <person name="Kube M."/>
            <person name="Larke N."/>
            <person name="Litvin L."/>
            <person name="Lord A."/>
            <person name="Louie T."/>
            <person name="Marra M."/>
            <person name="Masuy D."/>
            <person name="Matthews K."/>
            <person name="Michaeli S."/>
            <person name="Mottram J.C."/>
            <person name="Muller-Auer S."/>
            <person name="Munden H."/>
            <person name="Nelson S."/>
            <person name="Norbertczak H."/>
            <person name="Oliver K."/>
            <person name="O'neil S."/>
            <person name="Pentony M."/>
            <person name="Pohl T.M."/>
            <person name="Price C."/>
            <person name="Purnelle B."/>
            <person name="Quail M.A."/>
            <person name="Rabbinowitsch E."/>
            <person name="Reinhardt R."/>
            <person name="Rieger M."/>
            <person name="Rinta J."/>
            <person name="Robben J."/>
            <person name="Robertson L."/>
            <person name="Ruiz J.C."/>
            <person name="Rutter S."/>
            <person name="Saunders D."/>
            <person name="Schafer M."/>
            <person name="Schein J."/>
            <person name="Schwartz D.C."/>
            <person name="Seeger K."/>
            <person name="Seyler A."/>
            <person name="Sharp S."/>
            <person name="Shin H."/>
            <person name="Sivam D."/>
            <person name="Squares R."/>
            <person name="Squares S."/>
            <person name="Tosato V."/>
            <person name="Vogt C."/>
            <person name="Volckaert G."/>
            <person name="Wambutt R."/>
            <person name="Warren T."/>
            <person name="Wedler H."/>
            <person name="Woodward J."/>
            <person name="Zhou S."/>
            <person name="Zimmermann W."/>
            <person name="Smith D.F."/>
            <person name="Blackwell J.M."/>
            <person name="Stuart K.D."/>
            <person name="Barrell B."/>
            <person name="Myler P.J."/>
        </authorList>
    </citation>
    <scope>NUCLEOTIDE SEQUENCE [LARGE SCALE GENOMIC DNA]</scope>
    <source>
        <strain evidence="3">MHOM/IL/81/Friedlin</strain>
    </source>
</reference>
<keyword evidence="3" id="KW-1185">Reference proteome</keyword>
<gene>
    <name evidence="2" type="ORF">LMJF_36_6240</name>
</gene>
<feature type="compositionally biased region" description="Low complexity" evidence="1">
    <location>
        <begin position="477"/>
        <end position="498"/>
    </location>
</feature>
<dbReference type="STRING" id="5664.Q4Q0D6"/>
<evidence type="ECO:0000313" key="3">
    <source>
        <dbReference type="Proteomes" id="UP000000542"/>
    </source>
</evidence>
<dbReference type="PANTHER" id="PTHR14932:SF1">
    <property type="entry name" value="RAB-LIKE PROTEIN 6"/>
    <property type="match status" value="1"/>
</dbReference>
<dbReference type="EMBL" id="FR796432">
    <property type="protein sequence ID" value="CAJ09599.1"/>
    <property type="molecule type" value="Genomic_DNA"/>
</dbReference>
<reference evidence="2 3" key="2">
    <citation type="journal article" date="2011" name="Genome Res.">
        <title>Chromosome and gene copy number variation allow major structural change between species and strains of Leishmania.</title>
        <authorList>
            <person name="Rogers M.B."/>
            <person name="Hilley J.D."/>
            <person name="Dickens N.J."/>
            <person name="Wilkes J."/>
            <person name="Bates P.A."/>
            <person name="Depledge D.P."/>
            <person name="Harris D."/>
            <person name="Her Y."/>
            <person name="Herzyk P."/>
            <person name="Imamura H."/>
            <person name="Otto T.D."/>
            <person name="Sanders M."/>
            <person name="Seeger K."/>
            <person name="Dujardin J.C."/>
            <person name="Berriman M."/>
            <person name="Smith D.F."/>
            <person name="Hertz-Fowler C."/>
            <person name="Mottram J.C."/>
        </authorList>
    </citation>
    <scope>NUCLEOTIDE SEQUENCE [LARGE SCALE GENOMIC DNA]</scope>
    <source>
        <strain evidence="3">MHOM/IL/81/Friedlin</strain>
    </source>
</reference>
<dbReference type="eggNOG" id="KOG0084">
    <property type="taxonomic scope" value="Eukaryota"/>
</dbReference>
<feature type="region of interest" description="Disordered" evidence="1">
    <location>
        <begin position="471"/>
        <end position="519"/>
    </location>
</feature>
<protein>
    <submittedName>
        <fullName evidence="2">Uncharacterized protein</fullName>
    </submittedName>
</protein>
<dbReference type="InterPro" id="IPR040385">
    <property type="entry name" value="RABL6"/>
</dbReference>
<dbReference type="SUPFAM" id="SSF52540">
    <property type="entry name" value="P-loop containing nucleoside triphosphate hydrolases"/>
    <property type="match status" value="1"/>
</dbReference>